<keyword evidence="10" id="KW-0812">Transmembrane</keyword>
<dbReference type="AlphaFoldDB" id="A0AAW1L0E1"/>
<comment type="caution">
    <text evidence="11">The sequence shown here is derived from an EMBL/GenBank/DDBJ whole genome shotgun (WGS) entry which is preliminary data.</text>
</comment>
<evidence type="ECO:0000256" key="10">
    <source>
        <dbReference type="SAM" id="Phobius"/>
    </source>
</evidence>
<dbReference type="Proteomes" id="UP001443914">
    <property type="component" value="Unassembled WGS sequence"/>
</dbReference>
<evidence type="ECO:0000313" key="12">
    <source>
        <dbReference type="Proteomes" id="UP001443914"/>
    </source>
</evidence>
<sequence>MEYKQFLVVILVFIMPLLVLKLLSKLKNNNKQQKKLPPGPKKLPILGNLHQLRGDLLYKILQKLSNEHGPLMFLQLGSVPTLVISSADVAREIFKAHDLVFASRPQLYAAKKLTYDCNDITFAPYGEHWREVRKIIILELLSVKRVLSFRSTREEEVERVINSIVQCYPRPVNLSDLMSDLTNDVICRIAFGTKFDGIEGLNGDVKSEAREILHTMESLFGMFNVADFYPWLGWLVNKVNGVNSRLEKCSREMDEFFDKLIEEHQNIYVDHETLVDVLLRLQKDPNQTIALTNNQVKALLMDMFAAGTDTSSATLVWMMTELIKNPTIMKKAQDEVRRAVKGKQRVEESDLPKLTYLKLIIKETFRMHPPTPLLVPRESVDSCKFGEYDIPTKTRVFVNAKAISMDANVWDNSNKFDPGRFTDSLIDYRGHDFELIPFGVGRRGCPGINFAILLIELAFANLLYCFDWSLPKGMTRDDVDMNEAIGLTVHKKEPLMLVATSRSH</sequence>
<keyword evidence="7 9" id="KW-0503">Monooxygenase</keyword>
<comment type="cofactor">
    <cofactor evidence="1 8">
        <name>heme</name>
        <dbReference type="ChEBI" id="CHEBI:30413"/>
    </cofactor>
</comment>
<dbReference type="PANTHER" id="PTHR47955:SF19">
    <property type="entry name" value="CYTOCHROME P450 71A9-LIKE ISOFORM X1"/>
    <property type="match status" value="1"/>
</dbReference>
<dbReference type="FunFam" id="1.10.630.10:FF:000011">
    <property type="entry name" value="Cytochrome P450 83B1"/>
    <property type="match status" value="1"/>
</dbReference>
<evidence type="ECO:0000256" key="4">
    <source>
        <dbReference type="ARBA" id="ARBA00022723"/>
    </source>
</evidence>
<keyword evidence="6 8" id="KW-0408">Iron</keyword>
<accession>A0AAW1L0E1</accession>
<keyword evidence="4 8" id="KW-0479">Metal-binding</keyword>
<evidence type="ECO:0000256" key="5">
    <source>
        <dbReference type="ARBA" id="ARBA00023002"/>
    </source>
</evidence>
<evidence type="ECO:0000256" key="6">
    <source>
        <dbReference type="ARBA" id="ARBA00023004"/>
    </source>
</evidence>
<name>A0AAW1L0E1_SAPOF</name>
<keyword evidence="3 8" id="KW-0349">Heme</keyword>
<gene>
    <name evidence="11" type="ORF">RND81_05G230600</name>
</gene>
<organism evidence="11 12">
    <name type="scientific">Saponaria officinalis</name>
    <name type="common">Common soapwort</name>
    <name type="synonym">Lychnis saponaria</name>
    <dbReference type="NCBI Taxonomy" id="3572"/>
    <lineage>
        <taxon>Eukaryota</taxon>
        <taxon>Viridiplantae</taxon>
        <taxon>Streptophyta</taxon>
        <taxon>Embryophyta</taxon>
        <taxon>Tracheophyta</taxon>
        <taxon>Spermatophyta</taxon>
        <taxon>Magnoliopsida</taxon>
        <taxon>eudicotyledons</taxon>
        <taxon>Gunneridae</taxon>
        <taxon>Pentapetalae</taxon>
        <taxon>Caryophyllales</taxon>
        <taxon>Caryophyllaceae</taxon>
        <taxon>Caryophylleae</taxon>
        <taxon>Saponaria</taxon>
    </lineage>
</organism>
<evidence type="ECO:0000256" key="3">
    <source>
        <dbReference type="ARBA" id="ARBA00022617"/>
    </source>
</evidence>
<keyword evidence="12" id="KW-1185">Reference proteome</keyword>
<comment type="similarity">
    <text evidence="2 9">Belongs to the cytochrome P450 family.</text>
</comment>
<dbReference type="InterPro" id="IPR001128">
    <property type="entry name" value="Cyt_P450"/>
</dbReference>
<dbReference type="CDD" id="cd11072">
    <property type="entry name" value="CYP71-like"/>
    <property type="match status" value="1"/>
</dbReference>
<feature type="transmembrane region" description="Helical" evidence="10">
    <location>
        <begin position="6"/>
        <end position="24"/>
    </location>
</feature>
<dbReference type="PRINTS" id="PR00463">
    <property type="entry name" value="EP450I"/>
</dbReference>
<evidence type="ECO:0000256" key="2">
    <source>
        <dbReference type="ARBA" id="ARBA00010617"/>
    </source>
</evidence>
<dbReference type="Gene3D" id="1.10.630.10">
    <property type="entry name" value="Cytochrome P450"/>
    <property type="match status" value="1"/>
</dbReference>
<keyword evidence="5 9" id="KW-0560">Oxidoreductase</keyword>
<evidence type="ECO:0000256" key="8">
    <source>
        <dbReference type="PIRSR" id="PIRSR602401-1"/>
    </source>
</evidence>
<proteinExistence type="inferred from homology"/>
<dbReference type="PANTHER" id="PTHR47955">
    <property type="entry name" value="CYTOCHROME P450 FAMILY 71 PROTEIN"/>
    <property type="match status" value="1"/>
</dbReference>
<dbReference type="PRINTS" id="PR00385">
    <property type="entry name" value="P450"/>
</dbReference>
<dbReference type="GO" id="GO:0020037">
    <property type="term" value="F:heme binding"/>
    <property type="evidence" value="ECO:0007669"/>
    <property type="project" value="InterPro"/>
</dbReference>
<reference evidence="11" key="1">
    <citation type="submission" date="2024-03" db="EMBL/GenBank/DDBJ databases">
        <title>WGS assembly of Saponaria officinalis var. Norfolk2.</title>
        <authorList>
            <person name="Jenkins J."/>
            <person name="Shu S."/>
            <person name="Grimwood J."/>
            <person name="Barry K."/>
            <person name="Goodstein D."/>
            <person name="Schmutz J."/>
            <person name="Leebens-Mack J."/>
            <person name="Osbourn A."/>
        </authorList>
    </citation>
    <scope>NUCLEOTIDE SEQUENCE [LARGE SCALE GENOMIC DNA]</scope>
    <source>
        <strain evidence="11">JIC</strain>
    </source>
</reference>
<dbReference type="PROSITE" id="PS00086">
    <property type="entry name" value="CYTOCHROME_P450"/>
    <property type="match status" value="1"/>
</dbReference>
<keyword evidence="10" id="KW-0472">Membrane</keyword>
<dbReference type="SUPFAM" id="SSF48264">
    <property type="entry name" value="Cytochrome P450"/>
    <property type="match status" value="1"/>
</dbReference>
<protein>
    <recommendedName>
        <fullName evidence="13">Cytochrome P450</fullName>
    </recommendedName>
</protein>
<dbReference type="InterPro" id="IPR017972">
    <property type="entry name" value="Cyt_P450_CS"/>
</dbReference>
<dbReference type="InterPro" id="IPR036396">
    <property type="entry name" value="Cyt_P450_sf"/>
</dbReference>
<evidence type="ECO:0000256" key="9">
    <source>
        <dbReference type="RuleBase" id="RU000461"/>
    </source>
</evidence>
<dbReference type="GO" id="GO:0005506">
    <property type="term" value="F:iron ion binding"/>
    <property type="evidence" value="ECO:0007669"/>
    <property type="project" value="InterPro"/>
</dbReference>
<evidence type="ECO:0000256" key="7">
    <source>
        <dbReference type="ARBA" id="ARBA00023033"/>
    </source>
</evidence>
<evidence type="ECO:0000256" key="1">
    <source>
        <dbReference type="ARBA" id="ARBA00001971"/>
    </source>
</evidence>
<evidence type="ECO:0008006" key="13">
    <source>
        <dbReference type="Google" id="ProtNLM"/>
    </source>
</evidence>
<dbReference type="Pfam" id="PF00067">
    <property type="entry name" value="p450"/>
    <property type="match status" value="1"/>
</dbReference>
<dbReference type="EMBL" id="JBDFQZ010000005">
    <property type="protein sequence ID" value="KAK9726688.1"/>
    <property type="molecule type" value="Genomic_DNA"/>
</dbReference>
<dbReference type="GO" id="GO:0004497">
    <property type="term" value="F:monooxygenase activity"/>
    <property type="evidence" value="ECO:0007669"/>
    <property type="project" value="UniProtKB-KW"/>
</dbReference>
<evidence type="ECO:0000313" key="11">
    <source>
        <dbReference type="EMBL" id="KAK9726688.1"/>
    </source>
</evidence>
<dbReference type="GO" id="GO:0016705">
    <property type="term" value="F:oxidoreductase activity, acting on paired donors, with incorporation or reduction of molecular oxygen"/>
    <property type="evidence" value="ECO:0007669"/>
    <property type="project" value="InterPro"/>
</dbReference>
<dbReference type="InterPro" id="IPR002401">
    <property type="entry name" value="Cyt_P450_E_grp-I"/>
</dbReference>
<feature type="binding site" description="axial binding residue" evidence="8">
    <location>
        <position position="445"/>
    </location>
    <ligand>
        <name>heme</name>
        <dbReference type="ChEBI" id="CHEBI:30413"/>
    </ligand>
    <ligandPart>
        <name>Fe</name>
        <dbReference type="ChEBI" id="CHEBI:18248"/>
    </ligandPart>
</feature>
<keyword evidence="10" id="KW-1133">Transmembrane helix</keyword>